<gene>
    <name evidence="2" type="ORF">PQU94_15975</name>
</gene>
<keyword evidence="3" id="KW-1185">Reference proteome</keyword>
<dbReference type="InterPro" id="IPR001509">
    <property type="entry name" value="Epimerase_deHydtase"/>
</dbReference>
<dbReference type="SUPFAM" id="SSF51735">
    <property type="entry name" value="NAD(P)-binding Rossmann-fold domains"/>
    <property type="match status" value="1"/>
</dbReference>
<evidence type="ECO:0000313" key="3">
    <source>
        <dbReference type="Proteomes" id="UP001216595"/>
    </source>
</evidence>
<organism evidence="2 3">
    <name type="scientific">Asticcacaulis currens</name>
    <dbReference type="NCBI Taxonomy" id="2984210"/>
    <lineage>
        <taxon>Bacteria</taxon>
        <taxon>Pseudomonadati</taxon>
        <taxon>Pseudomonadota</taxon>
        <taxon>Alphaproteobacteria</taxon>
        <taxon>Caulobacterales</taxon>
        <taxon>Caulobacteraceae</taxon>
        <taxon>Asticcacaulis</taxon>
    </lineage>
</organism>
<proteinExistence type="predicted"/>
<sequence>MSEKIVIFGYGPGGRSLTERLVAEGRRPLITQRKRPKDLPPGVNFMASDVLDAAAVQAVTRGATHIVITIGFEYSTAVWRQSWPVAMTNLLKAARETCAKTLFFDNLYMYGPQNGPISETTSYARWGGKPAVRRAISDQWQTAAAKGEVVMSALRVPDFYGPGVSNSHLGDLVFGRLAQGKPAQLIAPPDTPHDFAYIPDVARAMALLLDLPAAEYGQVWHMPSAPTRTPRQLIALGAEALGKPARIQAIPQSLLPVLGLVTPFMRELHDMRFLFDRPYHIDGYKLTQRFGFEVTPFEVGIPQTALSYGRVAAPGAA</sequence>
<evidence type="ECO:0000313" key="2">
    <source>
        <dbReference type="EMBL" id="MDC7695776.1"/>
    </source>
</evidence>
<accession>A0ABT5IHV0</accession>
<dbReference type="Proteomes" id="UP001216595">
    <property type="component" value="Unassembled WGS sequence"/>
</dbReference>
<reference evidence="2 3" key="1">
    <citation type="submission" date="2023-01" db="EMBL/GenBank/DDBJ databases">
        <title>Novel species of the genus Asticcacaulis isolated from rivers.</title>
        <authorList>
            <person name="Lu H."/>
        </authorList>
    </citation>
    <scope>NUCLEOTIDE SEQUENCE [LARGE SCALE GENOMIC DNA]</scope>
    <source>
        <strain evidence="2 3">DXS10W</strain>
    </source>
</reference>
<dbReference type="InterPro" id="IPR036291">
    <property type="entry name" value="NAD(P)-bd_dom_sf"/>
</dbReference>
<dbReference type="EMBL" id="JAQQKW010000011">
    <property type="protein sequence ID" value="MDC7695776.1"/>
    <property type="molecule type" value="Genomic_DNA"/>
</dbReference>
<dbReference type="Gene3D" id="3.40.50.720">
    <property type="entry name" value="NAD(P)-binding Rossmann-like Domain"/>
    <property type="match status" value="1"/>
</dbReference>
<name>A0ABT5IHV0_9CAUL</name>
<feature type="domain" description="NAD-dependent epimerase/dehydratase" evidence="1">
    <location>
        <begin position="11"/>
        <end position="214"/>
    </location>
</feature>
<comment type="caution">
    <text evidence="2">The sequence shown here is derived from an EMBL/GenBank/DDBJ whole genome shotgun (WGS) entry which is preliminary data.</text>
</comment>
<evidence type="ECO:0000259" key="1">
    <source>
        <dbReference type="Pfam" id="PF01370"/>
    </source>
</evidence>
<protein>
    <submittedName>
        <fullName evidence="2">NAD-dependent epimerase/dehydratase family protein</fullName>
    </submittedName>
</protein>
<dbReference type="RefSeq" id="WP_272742433.1">
    <property type="nucleotide sequence ID" value="NZ_JAQQKW010000011.1"/>
</dbReference>
<dbReference type="Pfam" id="PF01370">
    <property type="entry name" value="Epimerase"/>
    <property type="match status" value="1"/>
</dbReference>